<evidence type="ECO:0000256" key="1">
    <source>
        <dbReference type="ARBA" id="ARBA00005109"/>
    </source>
</evidence>
<keyword evidence="12" id="KW-1185">Reference proteome</keyword>
<comment type="similarity">
    <text evidence="2">Belongs to the HIBADH-related family. 3-hydroxyisobutyrate dehydrogenase subfamily.</text>
</comment>
<dbReference type="InterPro" id="IPR013328">
    <property type="entry name" value="6PGD_dom2"/>
</dbReference>
<comment type="pathway">
    <text evidence="1 8">Amino-acid degradation; L-valine degradation.</text>
</comment>
<comment type="caution">
    <text evidence="11">The sequence shown here is derived from an EMBL/GenBank/DDBJ whole genome shotgun (WGS) entry which is preliminary data.</text>
</comment>
<dbReference type="GO" id="GO:0050661">
    <property type="term" value="F:NADP binding"/>
    <property type="evidence" value="ECO:0007669"/>
    <property type="project" value="InterPro"/>
</dbReference>
<dbReference type="EC" id="1.1.1.31" evidence="3 8"/>
<dbReference type="InterPro" id="IPR036291">
    <property type="entry name" value="NAD(P)-bd_dom_sf"/>
</dbReference>
<sequence length="691" mass="75250">MRPTARLFSQLARPGPHRAQTTAFIGLGRMGSEMAYNLFSRKFVESKGSAQFVVCDASTTAAHAFADNLTAQFPGTRVQVVATPVEAAIASSTIVTMLPSSPHVRTVYAESNGIIPALRSLPADVRQSTLCIDSTTLDVQVARGTAVELHETGATMVDAPVSGGTTGAKAATLSFLVGGTEDAFDRASPILAFMGKKIIHCGPSGAGLGAKICNNLVLGVQQIVVGEAMLLGQKLGLDPAVLAGVINSSTGACWASSVNNPVPGALPTEPPCTRNYEGGFATSLMLKDMGLATDIANAFGSPLPLGEVAEKFYAKVAGEPEFAKKDFSSVYRYLQLVAEESERLQKYLGAEFTKVLQKPNVEYRQANLTVPTTVASCFEPSEGQEPFTYVFDFTGEDQWDRPEEVQIERTFNVARLVGQEAARRNVKAYVRIQHPFYECSEKGDHDEKANVKPDDVLGTWWHESLRALAAIENLNLVILRTALSYGPYIDRGNVTNFMVVAAVYGHMQQPMKCLWSPGKHPSHTVHSEDIGGACWALAEWMAGLGRKEADAIAGEDIPFKNEKKQEDDSDLSMADLGKLMTSFFGAEFEFYNFLTNLAAKANLDKVVEDINEAHVGEWTRMITTSNPPIPNTPYSAYMDFYKLKKHIVAFNAKKLKEVVGYKLKHPLMTHEVIKDIIDKLKAEGSWPNFDS</sequence>
<evidence type="ECO:0000256" key="2">
    <source>
        <dbReference type="ARBA" id="ARBA00006013"/>
    </source>
</evidence>
<dbReference type="Gene3D" id="3.40.50.720">
    <property type="entry name" value="NAD(P)-binding Rossmann-like Domain"/>
    <property type="match status" value="2"/>
</dbReference>
<evidence type="ECO:0000256" key="8">
    <source>
        <dbReference type="RuleBase" id="RU910714"/>
    </source>
</evidence>
<comment type="catalytic activity">
    <reaction evidence="7 8">
        <text>3-hydroxy-2-methylpropanoate + NAD(+) = 2-methyl-3-oxopropanoate + NADH + H(+)</text>
        <dbReference type="Rhea" id="RHEA:17681"/>
        <dbReference type="ChEBI" id="CHEBI:11805"/>
        <dbReference type="ChEBI" id="CHEBI:15378"/>
        <dbReference type="ChEBI" id="CHEBI:57540"/>
        <dbReference type="ChEBI" id="CHEBI:57700"/>
        <dbReference type="ChEBI" id="CHEBI:57945"/>
        <dbReference type="EC" id="1.1.1.31"/>
    </reaction>
</comment>
<evidence type="ECO:0000313" key="11">
    <source>
        <dbReference type="EMBL" id="THH32991.1"/>
    </source>
</evidence>
<dbReference type="AlphaFoldDB" id="A0A4S4N553"/>
<proteinExistence type="inferred from homology"/>
<dbReference type="GO" id="GO:0005739">
    <property type="term" value="C:mitochondrion"/>
    <property type="evidence" value="ECO:0007669"/>
    <property type="project" value="TreeGrafter"/>
</dbReference>
<keyword evidence="5 8" id="KW-0560">Oxidoreductase</keyword>
<dbReference type="InterPro" id="IPR002204">
    <property type="entry name" value="3-OH-isobutyrate_DH-rel_CS"/>
</dbReference>
<dbReference type="GO" id="GO:0008442">
    <property type="term" value="F:3-hydroxyisobutyrate dehydrogenase activity"/>
    <property type="evidence" value="ECO:0007669"/>
    <property type="project" value="UniProtKB-EC"/>
</dbReference>
<evidence type="ECO:0000256" key="4">
    <source>
        <dbReference type="ARBA" id="ARBA00022456"/>
    </source>
</evidence>
<evidence type="ECO:0000259" key="9">
    <source>
        <dbReference type="Pfam" id="PF03446"/>
    </source>
</evidence>
<evidence type="ECO:0000256" key="3">
    <source>
        <dbReference type="ARBA" id="ARBA00012991"/>
    </source>
</evidence>
<dbReference type="PROSITE" id="PS00895">
    <property type="entry name" value="3_HYDROXYISOBUT_DH"/>
    <property type="match status" value="1"/>
</dbReference>
<dbReference type="InterPro" id="IPR029154">
    <property type="entry name" value="HIBADH-like_NADP-bd"/>
</dbReference>
<dbReference type="Proteomes" id="UP000308730">
    <property type="component" value="Unassembled WGS sequence"/>
</dbReference>
<evidence type="ECO:0000256" key="7">
    <source>
        <dbReference type="ARBA" id="ARBA00049197"/>
    </source>
</evidence>
<dbReference type="SUPFAM" id="SSF48179">
    <property type="entry name" value="6-phosphogluconate dehydrogenase C-terminal domain-like"/>
    <property type="match status" value="1"/>
</dbReference>
<feature type="domain" description="6-phosphogluconate dehydrogenase NADP-binding" evidence="9">
    <location>
        <begin position="23"/>
        <end position="202"/>
    </location>
</feature>
<dbReference type="EMBL" id="SGPM01000012">
    <property type="protein sequence ID" value="THH32991.1"/>
    <property type="molecule type" value="Genomic_DNA"/>
</dbReference>
<dbReference type="GO" id="GO:0006574">
    <property type="term" value="P:L-valine catabolic process"/>
    <property type="evidence" value="ECO:0007669"/>
    <property type="project" value="UniProtKB-UniPathway"/>
</dbReference>
<organism evidence="11 12">
    <name type="scientific">Antrodiella citrinella</name>
    <dbReference type="NCBI Taxonomy" id="2447956"/>
    <lineage>
        <taxon>Eukaryota</taxon>
        <taxon>Fungi</taxon>
        <taxon>Dikarya</taxon>
        <taxon>Basidiomycota</taxon>
        <taxon>Agaricomycotina</taxon>
        <taxon>Agaricomycetes</taxon>
        <taxon>Polyporales</taxon>
        <taxon>Steccherinaceae</taxon>
        <taxon>Antrodiella</taxon>
    </lineage>
</organism>
<dbReference type="SUPFAM" id="SSF51735">
    <property type="entry name" value="NAD(P)-binding Rossmann-fold domains"/>
    <property type="match status" value="2"/>
</dbReference>
<dbReference type="OrthoDB" id="435038at2759"/>
<evidence type="ECO:0000313" key="12">
    <source>
        <dbReference type="Proteomes" id="UP000308730"/>
    </source>
</evidence>
<evidence type="ECO:0000256" key="6">
    <source>
        <dbReference type="ARBA" id="ARBA00023027"/>
    </source>
</evidence>
<dbReference type="InterPro" id="IPR008927">
    <property type="entry name" value="6-PGluconate_DH-like_C_sf"/>
</dbReference>
<name>A0A4S4N553_9APHY</name>
<dbReference type="InterPro" id="IPR011548">
    <property type="entry name" value="HIBADH"/>
</dbReference>
<dbReference type="FunFam" id="1.10.1040.10:FF:000006">
    <property type="entry name" value="3-hydroxyisobutyrate dehydrogenase"/>
    <property type="match status" value="1"/>
</dbReference>
<feature type="domain" description="3-hydroxyisobutyrate dehydrogenase-like NAD-binding" evidence="10">
    <location>
        <begin position="205"/>
        <end position="334"/>
    </location>
</feature>
<dbReference type="GO" id="GO:0051287">
    <property type="term" value="F:NAD binding"/>
    <property type="evidence" value="ECO:0007669"/>
    <property type="project" value="InterPro"/>
</dbReference>
<dbReference type="Gene3D" id="1.10.1040.10">
    <property type="entry name" value="N-(1-d-carboxylethyl)-l-norvaline Dehydrogenase, domain 2"/>
    <property type="match status" value="1"/>
</dbReference>
<dbReference type="UniPathway" id="UPA00362"/>
<gene>
    <name evidence="11" type="ORF">EUX98_g1178</name>
</gene>
<dbReference type="PANTHER" id="PTHR22981:SF7">
    <property type="entry name" value="3-HYDROXYISOBUTYRATE DEHYDROGENASE, MITOCHONDRIAL"/>
    <property type="match status" value="1"/>
</dbReference>
<dbReference type="PANTHER" id="PTHR22981">
    <property type="entry name" value="3-HYDROXYISOBUTYRATE DEHYDROGENASE-RELATED"/>
    <property type="match status" value="1"/>
</dbReference>
<dbReference type="Pfam" id="PF14833">
    <property type="entry name" value="NAD_binding_11"/>
    <property type="match status" value="1"/>
</dbReference>
<evidence type="ECO:0000259" key="10">
    <source>
        <dbReference type="Pfam" id="PF14833"/>
    </source>
</evidence>
<dbReference type="Pfam" id="PF03446">
    <property type="entry name" value="NAD_binding_2"/>
    <property type="match status" value="1"/>
</dbReference>
<protein>
    <recommendedName>
        <fullName evidence="3 8">3-hydroxyisobutyrate dehydrogenase</fullName>
        <shortName evidence="8">HIBADH</shortName>
        <ecNumber evidence="3 8">1.1.1.31</ecNumber>
    </recommendedName>
</protein>
<keyword evidence="6 8" id="KW-0520">NAD</keyword>
<dbReference type="InterPro" id="IPR006115">
    <property type="entry name" value="6PGDH_NADP-bd"/>
</dbReference>
<keyword evidence="4 8" id="KW-0101">Branched-chain amino acid catabolism</keyword>
<dbReference type="NCBIfam" id="TIGR01692">
    <property type="entry name" value="HIBADH"/>
    <property type="match status" value="1"/>
</dbReference>
<evidence type="ECO:0000256" key="5">
    <source>
        <dbReference type="ARBA" id="ARBA00023002"/>
    </source>
</evidence>
<accession>A0A4S4N553</accession>
<reference evidence="11 12" key="1">
    <citation type="submission" date="2019-02" db="EMBL/GenBank/DDBJ databases">
        <title>Genome sequencing of the rare red list fungi Antrodiella citrinella (Flaviporus citrinellus).</title>
        <authorList>
            <person name="Buettner E."/>
            <person name="Kellner H."/>
        </authorList>
    </citation>
    <scope>NUCLEOTIDE SEQUENCE [LARGE SCALE GENOMIC DNA]</scope>
    <source>
        <strain evidence="11 12">DSM 108506</strain>
    </source>
</reference>